<sequence>MTRLQPLPLQELRLLSEGRTWTVDQPIAGLASLTPVRGRVRALHHGTVLEVEGTADTIITLCCDRCLQTYSHALGASARELLEIAVAGPEEEEVVFAAEDPVECLDPGGSFDPERWLFEQLSLQLPLVNRCGPDCPGPPLPADVGGDPGDVDPRWAALRSLR</sequence>
<name>K9P6Y5_CYAGP</name>
<dbReference type="RefSeq" id="WP_015108939.1">
    <property type="nucleotide sequence ID" value="NC_019675.1"/>
</dbReference>
<reference evidence="2" key="1">
    <citation type="journal article" date="2013" name="Proc. Natl. Acad. Sci. U.S.A.">
        <title>Improving the coverage of the cyanobacterial phylum using diversity-driven genome sequencing.</title>
        <authorList>
            <person name="Shih P.M."/>
            <person name="Wu D."/>
            <person name="Latifi A."/>
            <person name="Axen S.D."/>
            <person name="Fewer D.P."/>
            <person name="Talla E."/>
            <person name="Calteau A."/>
            <person name="Cai F."/>
            <person name="Tandeau de Marsac N."/>
            <person name="Rippka R."/>
            <person name="Herdman M."/>
            <person name="Sivonen K."/>
            <person name="Coursin T."/>
            <person name="Laurent T."/>
            <person name="Goodwin L."/>
            <person name="Nolan M."/>
            <person name="Davenport K.W."/>
            <person name="Han C.S."/>
            <person name="Rubin E.M."/>
            <person name="Eisen J.A."/>
            <person name="Woyke T."/>
            <person name="Gugger M."/>
            <person name="Kerfeld C.A."/>
        </authorList>
    </citation>
    <scope>NUCLEOTIDE SEQUENCE [LARGE SCALE GENOMIC DNA]</scope>
    <source>
        <strain evidence="2">ATCC 27147 / PCC 6307</strain>
    </source>
</reference>
<dbReference type="Proteomes" id="UP000010388">
    <property type="component" value="Chromosome"/>
</dbReference>
<proteinExistence type="predicted"/>
<evidence type="ECO:0000313" key="1">
    <source>
        <dbReference type="EMBL" id="AFY28486.1"/>
    </source>
</evidence>
<dbReference type="AlphaFoldDB" id="K9P6Y5"/>
<dbReference type="KEGG" id="cgc:Cyagr_1310"/>
<dbReference type="HOGENOM" id="CLU_135680_0_0_3"/>
<protein>
    <submittedName>
        <fullName evidence="1">Putative metal-binding protein, possibly nucleic-acid binding protein</fullName>
    </submittedName>
</protein>
<organism evidence="1 2">
    <name type="scientific">Cyanobium gracile (strain ATCC 27147 / PCC 6307)</name>
    <dbReference type="NCBI Taxonomy" id="292564"/>
    <lineage>
        <taxon>Bacteria</taxon>
        <taxon>Bacillati</taxon>
        <taxon>Cyanobacteriota</taxon>
        <taxon>Cyanophyceae</taxon>
        <taxon>Synechococcales</taxon>
        <taxon>Prochlorococcaceae</taxon>
        <taxon>Cyanobium</taxon>
    </lineage>
</organism>
<dbReference type="InterPro" id="IPR003772">
    <property type="entry name" value="YceD"/>
</dbReference>
<dbReference type="Pfam" id="PF02620">
    <property type="entry name" value="YceD"/>
    <property type="match status" value="1"/>
</dbReference>
<evidence type="ECO:0000313" key="2">
    <source>
        <dbReference type="Proteomes" id="UP000010388"/>
    </source>
</evidence>
<accession>K9P6Y5</accession>
<dbReference type="EMBL" id="CP003495">
    <property type="protein sequence ID" value="AFY28486.1"/>
    <property type="molecule type" value="Genomic_DNA"/>
</dbReference>
<dbReference type="OrthoDB" id="9786554at2"/>
<dbReference type="STRING" id="292564.Cyagr_1310"/>
<dbReference type="eggNOG" id="COG1399">
    <property type="taxonomic scope" value="Bacteria"/>
</dbReference>
<gene>
    <name evidence="1" type="ordered locus">Cyagr_1310</name>
</gene>